<comment type="caution">
    <text evidence="1">The sequence shown here is derived from an EMBL/GenBank/DDBJ whole genome shotgun (WGS) entry which is preliminary data.</text>
</comment>
<accession>A0ABC9SK57</accession>
<sequence>MKRIQHEEITQANEAKLWKLYQNVSNWKCREHEVEEFF</sequence>
<gene>
    <name evidence="1" type="ORF">LEP1GSC056_1653</name>
</gene>
<evidence type="ECO:0000313" key="2">
    <source>
        <dbReference type="Proteomes" id="UP000012166"/>
    </source>
</evidence>
<name>A0ABC9SK57_LEPBO</name>
<dbReference type="Proteomes" id="UP000012166">
    <property type="component" value="Unassembled WGS sequence"/>
</dbReference>
<dbReference type="AlphaFoldDB" id="A0ABC9SK57"/>
<proteinExistence type="predicted"/>
<protein>
    <submittedName>
        <fullName evidence="1">Uncharacterized protein</fullName>
    </submittedName>
</protein>
<evidence type="ECO:0000313" key="1">
    <source>
        <dbReference type="EMBL" id="EMN18194.1"/>
    </source>
</evidence>
<reference evidence="1 2" key="1">
    <citation type="submission" date="2013-01" db="EMBL/GenBank/DDBJ databases">
        <authorList>
            <person name="Harkins D.M."/>
            <person name="Durkin A.S."/>
            <person name="Brinkac L.M."/>
            <person name="Haft D.H."/>
            <person name="Selengut J.D."/>
            <person name="Sanka R."/>
            <person name="DePew J."/>
            <person name="Purushe J."/>
            <person name="Hartskeerl R.A."/>
            <person name="Ahmed A."/>
            <person name="van der Linden H."/>
            <person name="Goris M.G.A."/>
            <person name="Vinetz J.M."/>
            <person name="Sutton G.G."/>
            <person name="Nierman W.C."/>
            <person name="Fouts D.E."/>
        </authorList>
    </citation>
    <scope>NUCLEOTIDE SEQUENCE [LARGE SCALE GENOMIC DNA]</scope>
    <source>
        <strain evidence="1 2">Brem 328</strain>
    </source>
</reference>
<organism evidence="1 2">
    <name type="scientific">Leptospira borgpetersenii str. Brem 328</name>
    <dbReference type="NCBI Taxonomy" id="1049780"/>
    <lineage>
        <taxon>Bacteria</taxon>
        <taxon>Pseudomonadati</taxon>
        <taxon>Spirochaetota</taxon>
        <taxon>Spirochaetia</taxon>
        <taxon>Leptospirales</taxon>
        <taxon>Leptospiraceae</taxon>
        <taxon>Leptospira</taxon>
    </lineage>
</organism>
<dbReference type="EMBL" id="AHMS02000020">
    <property type="protein sequence ID" value="EMN18194.1"/>
    <property type="molecule type" value="Genomic_DNA"/>
</dbReference>